<protein>
    <submittedName>
        <fullName evidence="1">DUF1800 domain-containing protein</fullName>
    </submittedName>
</protein>
<dbReference type="AlphaFoldDB" id="A0A431TYY8"/>
<evidence type="ECO:0000313" key="1">
    <source>
        <dbReference type="EMBL" id="RTQ47216.1"/>
    </source>
</evidence>
<dbReference type="RefSeq" id="WP_126695014.1">
    <property type="nucleotide sequence ID" value="NZ_RXOF01000013.1"/>
</dbReference>
<reference evidence="1 2" key="1">
    <citation type="submission" date="2018-12" db="EMBL/GenBank/DDBJ databases">
        <title>Hymenobacter gummosus sp. nov., isolated from a spring.</title>
        <authorList>
            <person name="Nie L."/>
        </authorList>
    </citation>
    <scope>NUCLEOTIDE SEQUENCE [LARGE SCALE GENOMIC DNA]</scope>
    <source>
        <strain evidence="1 2">KCTC 52166</strain>
    </source>
</reference>
<evidence type="ECO:0000313" key="2">
    <source>
        <dbReference type="Proteomes" id="UP000282184"/>
    </source>
</evidence>
<keyword evidence="2" id="KW-1185">Reference proteome</keyword>
<dbReference type="Proteomes" id="UP000282184">
    <property type="component" value="Unassembled WGS sequence"/>
</dbReference>
<dbReference type="OrthoDB" id="9772295at2"/>
<comment type="caution">
    <text evidence="1">The sequence shown here is derived from an EMBL/GenBank/DDBJ whole genome shotgun (WGS) entry which is preliminary data.</text>
</comment>
<name>A0A431TYY8_9BACT</name>
<dbReference type="Pfam" id="PF08811">
    <property type="entry name" value="DUF1800"/>
    <property type="match status" value="1"/>
</dbReference>
<sequence length="572" mass="63151">MDRRAFLRKPASVLTAPAAALTDTAAYTDPPGQETVSRFANQTLPDVPRTNASLAPYAGTWGPVQAAHLLRRCVFGPTRAQLAAAAGSSLTQVLNGLLTAPAAPAPPVNVSATDTSVAIGQTWTAQAFDQNFEGVRRSSLRAWWLGQLLSDSTLQAKMWLFWHNHFVIELADVGDARYGYQYAELLRSQALGNVKQLCKDVTVAPAMLRYLNGNQSTATAPNENYGRELLELFTVGKGPIIGPGNYTTYTEADVQAAARVLTGWRDNSTTIQGYYTASRHDTTTKQFSGAFQNQSIPNGGATEYQTLVDMIFGQAETARYLVRKLYRWFVYYVIDATTEQQVIQPLAAQLQQNGYNLAPVLRTLLASEHFFDAVNVGCYIKSPLEFSLGLLRQMEVAQPTSSNVAQQYAVWDYYNGLTNLQQQYLGDPPNVAGWPAYWQTPQFNELWINAVTLPRRNQVSDALLTTTGVTRSGFQLIIDPVAWAQSLPVQTSQDPNLLIRAFVDVLMPFPLTTNQLAFLNDALLPGLPDFEWTDEWTQYLAAPTNTAKKNAVATKLRALLRVMLSQAEFQLS</sequence>
<proteinExistence type="predicted"/>
<accession>A0A431TYY8</accession>
<gene>
    <name evidence="1" type="ORF">EJV47_20190</name>
</gene>
<dbReference type="EMBL" id="RXOF01000013">
    <property type="protein sequence ID" value="RTQ47216.1"/>
    <property type="molecule type" value="Genomic_DNA"/>
</dbReference>
<organism evidence="1 2">
    <name type="scientific">Hymenobacter gummosus</name>
    <dbReference type="NCBI Taxonomy" id="1776032"/>
    <lineage>
        <taxon>Bacteria</taxon>
        <taxon>Pseudomonadati</taxon>
        <taxon>Bacteroidota</taxon>
        <taxon>Cytophagia</taxon>
        <taxon>Cytophagales</taxon>
        <taxon>Hymenobacteraceae</taxon>
        <taxon>Hymenobacter</taxon>
    </lineage>
</organism>
<dbReference type="InterPro" id="IPR014917">
    <property type="entry name" value="DUF1800"/>
</dbReference>